<evidence type="ECO:0000256" key="8">
    <source>
        <dbReference type="ARBA" id="ARBA00022741"/>
    </source>
</evidence>
<keyword evidence="7 12" id="KW-0548">Nucleotidyltransferase</keyword>
<gene>
    <name evidence="12" type="ORF">MNBD_GAMMA08-1176</name>
</gene>
<comment type="subcellular location">
    <subcellularLocation>
        <location evidence="1">Cytoplasm</location>
    </subcellularLocation>
</comment>
<dbReference type="GO" id="GO:0005524">
    <property type="term" value="F:ATP binding"/>
    <property type="evidence" value="ECO:0007669"/>
    <property type="project" value="UniProtKB-KW"/>
</dbReference>
<dbReference type="GO" id="GO:0006450">
    <property type="term" value="P:regulation of translational fidelity"/>
    <property type="evidence" value="ECO:0007669"/>
    <property type="project" value="TreeGrafter"/>
</dbReference>
<evidence type="ECO:0000256" key="6">
    <source>
        <dbReference type="ARBA" id="ARBA00022694"/>
    </source>
</evidence>
<evidence type="ECO:0000259" key="11">
    <source>
        <dbReference type="PROSITE" id="PS51163"/>
    </source>
</evidence>
<evidence type="ECO:0000256" key="4">
    <source>
        <dbReference type="ARBA" id="ARBA00022490"/>
    </source>
</evidence>
<dbReference type="GO" id="GO:0002949">
    <property type="term" value="P:tRNA threonylcarbamoyladenosine modification"/>
    <property type="evidence" value="ECO:0007669"/>
    <property type="project" value="InterPro"/>
</dbReference>
<dbReference type="HAMAP" id="MF_01852">
    <property type="entry name" value="TsaC"/>
    <property type="match status" value="1"/>
</dbReference>
<dbReference type="GO" id="GO:0000049">
    <property type="term" value="F:tRNA binding"/>
    <property type="evidence" value="ECO:0007669"/>
    <property type="project" value="TreeGrafter"/>
</dbReference>
<keyword evidence="4" id="KW-0963">Cytoplasm</keyword>
<dbReference type="InterPro" id="IPR023535">
    <property type="entry name" value="TC-AMP_synthase"/>
</dbReference>
<feature type="domain" description="YrdC-like" evidence="11">
    <location>
        <begin position="1"/>
        <end position="183"/>
    </location>
</feature>
<reference evidence="12" key="1">
    <citation type="submission" date="2018-06" db="EMBL/GenBank/DDBJ databases">
        <authorList>
            <person name="Zhirakovskaya E."/>
        </authorList>
    </citation>
    <scope>NUCLEOTIDE SEQUENCE</scope>
</reference>
<dbReference type="GO" id="GO:0005737">
    <property type="term" value="C:cytoplasm"/>
    <property type="evidence" value="ECO:0007669"/>
    <property type="project" value="UniProtKB-SubCell"/>
</dbReference>
<keyword evidence="8" id="KW-0547">Nucleotide-binding</keyword>
<dbReference type="PANTHER" id="PTHR17490">
    <property type="entry name" value="SUA5"/>
    <property type="match status" value="1"/>
</dbReference>
<keyword evidence="6" id="KW-0819">tRNA processing</keyword>
<proteinExistence type="inferred from homology"/>
<dbReference type="GO" id="GO:0061710">
    <property type="term" value="F:L-threonylcarbamoyladenylate synthase"/>
    <property type="evidence" value="ECO:0007669"/>
    <property type="project" value="UniProtKB-EC"/>
</dbReference>
<keyword evidence="5 12" id="KW-0808">Transferase</keyword>
<sequence length="184" mass="20401">MYFIKQAARIIQNGGIISYPTESVFGLGCDPLSEIAVKRILKLKQRSVDKGLIIIAGTLQQLIPYIKLCESEKEIILKEKSATTWLMKKSELTPHWVSGAHKKVAVRISQHPLVINLCAELNQPIISTSANPAGATPALTSQQSETYFSTKVDYYLQDNTPLSGRPTPIKDIETGQIFRHGHSE</sequence>
<evidence type="ECO:0000256" key="7">
    <source>
        <dbReference type="ARBA" id="ARBA00022695"/>
    </source>
</evidence>
<dbReference type="PANTHER" id="PTHR17490:SF18">
    <property type="entry name" value="THREONYLCARBAMOYL-AMP SYNTHASE"/>
    <property type="match status" value="1"/>
</dbReference>
<dbReference type="InterPro" id="IPR050156">
    <property type="entry name" value="TC-AMP_synthase_SUA5"/>
</dbReference>
<accession>A0A3B0XF44</accession>
<dbReference type="GO" id="GO:0003725">
    <property type="term" value="F:double-stranded RNA binding"/>
    <property type="evidence" value="ECO:0007669"/>
    <property type="project" value="InterPro"/>
</dbReference>
<comment type="similarity">
    <text evidence="2">Belongs to the SUA5 family.</text>
</comment>
<dbReference type="InterPro" id="IPR006070">
    <property type="entry name" value="Sua5-like_dom"/>
</dbReference>
<comment type="catalytic activity">
    <reaction evidence="10">
        <text>L-threonine + hydrogencarbonate + ATP = L-threonylcarbamoyladenylate + diphosphate + H2O</text>
        <dbReference type="Rhea" id="RHEA:36407"/>
        <dbReference type="ChEBI" id="CHEBI:15377"/>
        <dbReference type="ChEBI" id="CHEBI:17544"/>
        <dbReference type="ChEBI" id="CHEBI:30616"/>
        <dbReference type="ChEBI" id="CHEBI:33019"/>
        <dbReference type="ChEBI" id="CHEBI:57926"/>
        <dbReference type="ChEBI" id="CHEBI:73682"/>
        <dbReference type="EC" id="2.7.7.87"/>
    </reaction>
</comment>
<dbReference type="Gene3D" id="3.90.870.10">
    <property type="entry name" value="DHBP synthase"/>
    <property type="match status" value="1"/>
</dbReference>
<dbReference type="InterPro" id="IPR017945">
    <property type="entry name" value="DHBP_synth_RibB-like_a/b_dom"/>
</dbReference>
<dbReference type="EC" id="2.7.7.87" evidence="3"/>
<evidence type="ECO:0000256" key="3">
    <source>
        <dbReference type="ARBA" id="ARBA00012584"/>
    </source>
</evidence>
<dbReference type="EMBL" id="UOFH01000342">
    <property type="protein sequence ID" value="VAW66301.1"/>
    <property type="molecule type" value="Genomic_DNA"/>
</dbReference>
<protein>
    <recommendedName>
        <fullName evidence="3">L-threonylcarbamoyladenylate synthase</fullName>
        <ecNumber evidence="3">2.7.7.87</ecNumber>
    </recommendedName>
</protein>
<organism evidence="12">
    <name type="scientific">hydrothermal vent metagenome</name>
    <dbReference type="NCBI Taxonomy" id="652676"/>
    <lineage>
        <taxon>unclassified sequences</taxon>
        <taxon>metagenomes</taxon>
        <taxon>ecological metagenomes</taxon>
    </lineage>
</organism>
<name>A0A3B0XF44_9ZZZZ</name>
<dbReference type="SUPFAM" id="SSF55821">
    <property type="entry name" value="YrdC/RibB"/>
    <property type="match status" value="1"/>
</dbReference>
<evidence type="ECO:0000256" key="2">
    <source>
        <dbReference type="ARBA" id="ARBA00007663"/>
    </source>
</evidence>
<keyword evidence="9" id="KW-0067">ATP-binding</keyword>
<evidence type="ECO:0000256" key="5">
    <source>
        <dbReference type="ARBA" id="ARBA00022679"/>
    </source>
</evidence>
<evidence type="ECO:0000256" key="9">
    <source>
        <dbReference type="ARBA" id="ARBA00022840"/>
    </source>
</evidence>
<evidence type="ECO:0000256" key="10">
    <source>
        <dbReference type="ARBA" id="ARBA00048366"/>
    </source>
</evidence>
<dbReference type="PROSITE" id="PS51163">
    <property type="entry name" value="YRDC"/>
    <property type="match status" value="1"/>
</dbReference>
<evidence type="ECO:0000256" key="1">
    <source>
        <dbReference type="ARBA" id="ARBA00004496"/>
    </source>
</evidence>
<dbReference type="AlphaFoldDB" id="A0A3B0XF44"/>
<dbReference type="Pfam" id="PF01300">
    <property type="entry name" value="Sua5_yciO_yrdC"/>
    <property type="match status" value="1"/>
</dbReference>
<evidence type="ECO:0000313" key="12">
    <source>
        <dbReference type="EMBL" id="VAW66301.1"/>
    </source>
</evidence>